<name>A0A142W3R7_9SPHN</name>
<evidence type="ECO:0000313" key="2">
    <source>
        <dbReference type="Proteomes" id="UP000076234"/>
    </source>
</evidence>
<dbReference type="Proteomes" id="UP000076234">
    <property type="component" value="Chromosome"/>
</dbReference>
<evidence type="ECO:0000313" key="1">
    <source>
        <dbReference type="EMBL" id="AMU96671.1"/>
    </source>
</evidence>
<gene>
    <name evidence="1" type="ORF">AOA14_18895</name>
</gene>
<protein>
    <recommendedName>
        <fullName evidence="3">XRE family transcriptional regulator</fullName>
    </recommendedName>
</protein>
<dbReference type="STRING" id="1219058.AOA14_18895"/>
<reference evidence="1 2" key="2">
    <citation type="journal article" date="2016" name="Genome Announc.">
        <title>Complete Genome Sequence of Sphingopyxis terrae Strain 203-1 (NBRC 111660), a Polyethylene Glycol Degrader.</title>
        <authorList>
            <person name="Ohtsubo Y."/>
            <person name="Nonoyama S."/>
            <person name="Nagata Y."/>
            <person name="Numata M."/>
            <person name="Tsuchikane K."/>
            <person name="Hosoyama A."/>
            <person name="Yamazoe A."/>
            <person name="Tsuda M."/>
            <person name="Fujita N."/>
            <person name="Kawai F."/>
        </authorList>
    </citation>
    <scope>NUCLEOTIDE SEQUENCE [LARGE SCALE GENOMIC DNA]</scope>
    <source>
        <strain evidence="1 2">203-1</strain>
    </source>
</reference>
<dbReference type="KEGG" id="ster:AOA14_18895"/>
<reference evidence="2" key="1">
    <citation type="submission" date="2015-11" db="EMBL/GenBank/DDBJ databases">
        <title>Complete genome sequence of a polyethylene glycol-degrading strain Sphingopyxis terrae strain 203-1 (NBRC 15098).</title>
        <authorList>
            <person name="Yoshiyuki O."/>
            <person name="Shouta N."/>
            <person name="Nagata Y."/>
            <person name="Numata M."/>
            <person name="Tsuchikane K."/>
            <person name="Hosoyama A."/>
            <person name="Yamazoe A."/>
            <person name="Tsuda M."/>
            <person name="Fujita N."/>
            <person name="Kawai F."/>
        </authorList>
    </citation>
    <scope>NUCLEOTIDE SEQUENCE [LARGE SCALE GENOMIC DNA]</scope>
    <source>
        <strain evidence="2">203-1</strain>
    </source>
</reference>
<sequence>MELLDQIEGYLARSGTKASMFGRHAVGDPRFVQDLREGRRPRRKTTQRVLNFLASTEGVASTISDRVDVLAD</sequence>
<dbReference type="AlphaFoldDB" id="A0A142W3R7"/>
<evidence type="ECO:0008006" key="3">
    <source>
        <dbReference type="Google" id="ProtNLM"/>
    </source>
</evidence>
<proteinExistence type="predicted"/>
<dbReference type="EMBL" id="CP013342">
    <property type="protein sequence ID" value="AMU96671.1"/>
    <property type="molecule type" value="Genomic_DNA"/>
</dbReference>
<organism evidence="1 2">
    <name type="scientific">Sphingopyxis terrae subsp. terrae NBRC 15098</name>
    <dbReference type="NCBI Taxonomy" id="1219058"/>
    <lineage>
        <taxon>Bacteria</taxon>
        <taxon>Pseudomonadati</taxon>
        <taxon>Pseudomonadota</taxon>
        <taxon>Alphaproteobacteria</taxon>
        <taxon>Sphingomonadales</taxon>
        <taxon>Sphingomonadaceae</taxon>
        <taxon>Sphingopyxis</taxon>
    </lineage>
</organism>
<accession>A0A142W3R7</accession>